<evidence type="ECO:0000313" key="3">
    <source>
        <dbReference type="Proteomes" id="UP000029518"/>
    </source>
</evidence>
<dbReference type="AlphaFoldDB" id="A0A089L9U5"/>
<dbReference type="EMBL" id="CP009285">
    <property type="protein sequence ID" value="AIQ57597.1"/>
    <property type="molecule type" value="Genomic_DNA"/>
</dbReference>
<evidence type="ECO:0000259" key="1">
    <source>
        <dbReference type="Pfam" id="PF01425"/>
    </source>
</evidence>
<dbReference type="KEGG" id="pbd:PBOR_12135"/>
<dbReference type="PANTHER" id="PTHR11895:SF67">
    <property type="entry name" value="AMIDASE DOMAIN-CONTAINING PROTEIN"/>
    <property type="match status" value="1"/>
</dbReference>
<accession>A0A089L9U5</accession>
<dbReference type="Proteomes" id="UP000029518">
    <property type="component" value="Chromosome"/>
</dbReference>
<keyword evidence="3" id="KW-1185">Reference proteome</keyword>
<dbReference type="GO" id="GO:0003824">
    <property type="term" value="F:catalytic activity"/>
    <property type="evidence" value="ECO:0007669"/>
    <property type="project" value="InterPro"/>
</dbReference>
<dbReference type="SUPFAM" id="SSF75304">
    <property type="entry name" value="Amidase signature (AS) enzymes"/>
    <property type="match status" value="1"/>
</dbReference>
<dbReference type="OrthoDB" id="9811471at2"/>
<evidence type="ECO:0000313" key="2">
    <source>
        <dbReference type="EMBL" id="AIQ57597.1"/>
    </source>
</evidence>
<name>A0A089L9U5_PAEBO</name>
<dbReference type="HOGENOM" id="CLU_009600_0_0_9"/>
<dbReference type="InterPro" id="IPR000120">
    <property type="entry name" value="Amidase"/>
</dbReference>
<dbReference type="InterPro" id="IPR036928">
    <property type="entry name" value="AS_sf"/>
</dbReference>
<gene>
    <name evidence="2" type="ORF">PBOR_12135</name>
</gene>
<organism evidence="2 3">
    <name type="scientific">Paenibacillus borealis</name>
    <dbReference type="NCBI Taxonomy" id="160799"/>
    <lineage>
        <taxon>Bacteria</taxon>
        <taxon>Bacillati</taxon>
        <taxon>Bacillota</taxon>
        <taxon>Bacilli</taxon>
        <taxon>Bacillales</taxon>
        <taxon>Paenibacillaceae</taxon>
        <taxon>Paenibacillus</taxon>
    </lineage>
</organism>
<protein>
    <recommendedName>
        <fullName evidence="1">Amidase domain-containing protein</fullName>
    </recommendedName>
</protein>
<proteinExistence type="predicted"/>
<dbReference type="PANTHER" id="PTHR11895">
    <property type="entry name" value="TRANSAMIDASE"/>
    <property type="match status" value="1"/>
</dbReference>
<dbReference type="RefSeq" id="WP_052429433.1">
    <property type="nucleotide sequence ID" value="NZ_CP009285.1"/>
</dbReference>
<feature type="domain" description="Amidase" evidence="1">
    <location>
        <begin position="30"/>
        <end position="422"/>
    </location>
</feature>
<dbReference type="Gene3D" id="3.90.1300.10">
    <property type="entry name" value="Amidase signature (AS) domain"/>
    <property type="match status" value="1"/>
</dbReference>
<sequence length="439" mass="47535">MLLNNSSLTEMMTGTDELETSLGHSLDLLMERFGQLEPHIRAFVPEADVEQRLRREKDLLLRTYSGAEAKPALFGIPVAIKDLLHVDGLPTRAGSQLSAELLTGAEGSLVTKLRALGAVIAGKTVTEEFAYNGPIATRNPHNTGHTPGGSSAGSAAAVAAGICPLAVGTQTLRSVIAPASFCGVVGFKPSYGRVPLDGVLLFSPSFDTIGFFTQDLPGMEAAAALLVPGWQAPPAVMSRKPVLGIPRGVYMELMSPEVKAAFTTQITVLEQLGYRIRHVDMPWKDEFIYGDAMIRFVQGELAREHERWFADHREEYGLPVQEAILRGKQIPDEELEQYRGQQMILRRDLKELMVQEGIDLWVSPAQGGTAPKVEENNTGWAGLAAIWGFAGSPSISLPAATIGNMPLGFQCIGTHGEDEALLAWARELWPHIAYNSAEA</sequence>
<reference evidence="2" key="1">
    <citation type="submission" date="2014-08" db="EMBL/GenBank/DDBJ databases">
        <title>Comparative genomics of the Paenibacillus odorifer group.</title>
        <authorList>
            <person name="den Bakker H.C."/>
            <person name="Tsai Y.-C.Y.-C."/>
            <person name="Martin N."/>
            <person name="Korlach J."/>
            <person name="Wiedmann M."/>
        </authorList>
    </citation>
    <scope>NUCLEOTIDE SEQUENCE [LARGE SCALE GENOMIC DNA]</scope>
    <source>
        <strain evidence="2">DSM 13188</strain>
    </source>
</reference>
<dbReference type="InterPro" id="IPR023631">
    <property type="entry name" value="Amidase_dom"/>
</dbReference>
<dbReference type="Pfam" id="PF01425">
    <property type="entry name" value="Amidase"/>
    <property type="match status" value="1"/>
</dbReference>